<dbReference type="InterPro" id="IPR050757">
    <property type="entry name" value="Collagen_mod_GT25"/>
</dbReference>
<organism evidence="6 7">
    <name type="scientific">Cardiocondyla obscurior</name>
    <dbReference type="NCBI Taxonomy" id="286306"/>
    <lineage>
        <taxon>Eukaryota</taxon>
        <taxon>Metazoa</taxon>
        <taxon>Ecdysozoa</taxon>
        <taxon>Arthropoda</taxon>
        <taxon>Hexapoda</taxon>
        <taxon>Insecta</taxon>
        <taxon>Pterygota</taxon>
        <taxon>Neoptera</taxon>
        <taxon>Endopterygota</taxon>
        <taxon>Hymenoptera</taxon>
        <taxon>Apocrita</taxon>
        <taxon>Aculeata</taxon>
        <taxon>Formicoidea</taxon>
        <taxon>Formicidae</taxon>
        <taxon>Myrmicinae</taxon>
        <taxon>Cardiocondyla</taxon>
    </lineage>
</organism>
<gene>
    <name evidence="6" type="ORF">PUN28_018958</name>
</gene>
<name>A0AAW2EGG5_9HYME</name>
<evidence type="ECO:0000313" key="7">
    <source>
        <dbReference type="Proteomes" id="UP001430953"/>
    </source>
</evidence>
<dbReference type="EMBL" id="JADYXP020000024">
    <property type="protein sequence ID" value="KAL0101479.1"/>
    <property type="molecule type" value="Genomic_DNA"/>
</dbReference>
<comment type="caution">
    <text evidence="6">The sequence shown here is derived from an EMBL/GenBank/DDBJ whole genome shotgun (WGS) entry which is preliminary data.</text>
</comment>
<dbReference type="InterPro" id="IPR002654">
    <property type="entry name" value="Glyco_trans_25"/>
</dbReference>
<sequence>MIFRRYLPIFILVNLTLLRATSDVPDLSTKLPTVLICVLVRNKAHTLPYFLSLLERQDYPKNRISLWIRSDNNIDNSVGILNKWISTRSELYHSINVHFDTSSKGFEDERDGSIADWSRRRFIHVMNLREEALDYGRKMWADFLWMLDADVFLTNSSALLNLVHKGYTVVAPLLKSDGMYSNFWAAMTPEYYYLRTDLYEPILFREEIGCHNVPMVHSAVLIDLRTHSSDRLTYKTEKLTDYDGPVDDIITFAIGANKSDVPLFICNDHVYGFVMVPLENDETIIEDMQRLTNTKVEMLAFSDYLPLSNDLAEFVIYPETDTLGLDNIYLINLKRRPERRNRMLSLFQELGIQAEIIDAVDGRTLNESFLKKLGVTPMSEYSDPYHKRPMTMGEIGCFLSHYNVWQTVLKNNYKSIMVLEDDVRFEPFFRQKIINVLAELSDLGIKWDLVYLGRKRLAKSESFVERSKLLVRAEYSYWTLGYVLSKSGAKKLIEAMPLKKLIPVDEFLPILSNTHPEKQWAAQFPVRDLIILSANPLLIYPTHYTGEDGHISDTEDSKLVHDTSTLIDRKEL</sequence>
<dbReference type="SUPFAM" id="SSF53448">
    <property type="entry name" value="Nucleotide-diphospho-sugar transferases"/>
    <property type="match status" value="1"/>
</dbReference>
<keyword evidence="2" id="KW-0328">Glycosyltransferase</keyword>
<dbReference type="InterPro" id="IPR029044">
    <property type="entry name" value="Nucleotide-diphossugar_trans"/>
</dbReference>
<dbReference type="Pfam" id="PF01755">
    <property type="entry name" value="Glyco_transf_25"/>
    <property type="match status" value="1"/>
</dbReference>
<dbReference type="Proteomes" id="UP001430953">
    <property type="component" value="Unassembled WGS sequence"/>
</dbReference>
<evidence type="ECO:0000259" key="5">
    <source>
        <dbReference type="Pfam" id="PF01755"/>
    </source>
</evidence>
<dbReference type="PANTHER" id="PTHR10730:SF53">
    <property type="entry name" value="GLYCOSYLTRANSFERASE 25 FAMILY MEMBER"/>
    <property type="match status" value="1"/>
</dbReference>
<dbReference type="AlphaFoldDB" id="A0AAW2EGG5"/>
<evidence type="ECO:0000256" key="1">
    <source>
        <dbReference type="ARBA" id="ARBA00006721"/>
    </source>
</evidence>
<proteinExistence type="inferred from homology"/>
<evidence type="ECO:0000256" key="3">
    <source>
        <dbReference type="ARBA" id="ARBA00022679"/>
    </source>
</evidence>
<protein>
    <recommendedName>
        <fullName evidence="5">Glycosyl transferase family 25 domain-containing protein</fullName>
    </recommendedName>
</protein>
<keyword evidence="7" id="KW-1185">Reference proteome</keyword>
<keyword evidence="4" id="KW-0732">Signal</keyword>
<dbReference type="PANTHER" id="PTHR10730">
    <property type="entry name" value="PROCOLLAGEN-LYSINE,2-OXOGLUTARATE 5-DIOXYGENASE/GLYCOSYLTRANSFERASE 25 FAMILY MEMBER"/>
    <property type="match status" value="1"/>
</dbReference>
<dbReference type="Gene3D" id="3.90.550.10">
    <property type="entry name" value="Spore Coat Polysaccharide Biosynthesis Protein SpsA, Chain A"/>
    <property type="match status" value="1"/>
</dbReference>
<feature type="chain" id="PRO_5044013771" description="Glycosyl transferase family 25 domain-containing protein" evidence="4">
    <location>
        <begin position="23"/>
        <end position="572"/>
    </location>
</feature>
<reference evidence="6 7" key="1">
    <citation type="submission" date="2023-03" db="EMBL/GenBank/DDBJ databases">
        <title>High recombination rates correlate with genetic variation in Cardiocondyla obscurior ants.</title>
        <authorList>
            <person name="Errbii M."/>
        </authorList>
    </citation>
    <scope>NUCLEOTIDE SEQUENCE [LARGE SCALE GENOMIC DNA]</scope>
    <source>
        <strain evidence="6">Alpha-2009</strain>
        <tissue evidence="6">Whole body</tissue>
    </source>
</reference>
<accession>A0AAW2EGG5</accession>
<dbReference type="CDD" id="cd06532">
    <property type="entry name" value="Glyco_transf_25"/>
    <property type="match status" value="1"/>
</dbReference>
<feature type="domain" description="Glycosyl transferase family 25" evidence="5">
    <location>
        <begin position="327"/>
        <end position="507"/>
    </location>
</feature>
<evidence type="ECO:0000256" key="4">
    <source>
        <dbReference type="SAM" id="SignalP"/>
    </source>
</evidence>
<feature type="signal peptide" evidence="4">
    <location>
        <begin position="1"/>
        <end position="22"/>
    </location>
</feature>
<evidence type="ECO:0000256" key="2">
    <source>
        <dbReference type="ARBA" id="ARBA00022676"/>
    </source>
</evidence>
<comment type="similarity">
    <text evidence="1">Belongs to the glycosyltransferase 25 family.</text>
</comment>
<evidence type="ECO:0000313" key="6">
    <source>
        <dbReference type="EMBL" id="KAL0101479.1"/>
    </source>
</evidence>
<dbReference type="GO" id="GO:0050211">
    <property type="term" value="F:procollagen galactosyltransferase activity"/>
    <property type="evidence" value="ECO:0007669"/>
    <property type="project" value="TreeGrafter"/>
</dbReference>
<keyword evidence="3" id="KW-0808">Transferase</keyword>